<dbReference type="OrthoDB" id="9802958at2"/>
<sequence length="171" mass="20276">MTENHRKIKFEKQLLLNFIRDVKKQFPKKAYGYFLSTEPAGEPSEYIIMQEDVRGSFLDYFSSYGNYYKDHDDAGFLTSPEETIKIEKYIRQNKFFKVGVFHSHQRHPAILARVDVDLHPSSSVWHLLISLRTLEYPQIRVFEVSPDKQVKEIKIELAEQEDQNEASYTFY</sequence>
<evidence type="ECO:0000313" key="1">
    <source>
        <dbReference type="EMBL" id="OMF12927.1"/>
    </source>
</evidence>
<dbReference type="Proteomes" id="UP000187134">
    <property type="component" value="Unassembled WGS sequence"/>
</dbReference>
<gene>
    <name evidence="1" type="ORF">BK131_16950</name>
</gene>
<name>A0A1R1BSZ4_PAEAM</name>
<dbReference type="SUPFAM" id="SSF102712">
    <property type="entry name" value="JAB1/MPN domain"/>
    <property type="match status" value="1"/>
</dbReference>
<dbReference type="EMBL" id="MRTJ01000006">
    <property type="protein sequence ID" value="OMF12927.1"/>
    <property type="molecule type" value="Genomic_DNA"/>
</dbReference>
<accession>A0A1R1BSZ4</accession>
<comment type="caution">
    <text evidence="1">The sequence shown here is derived from an EMBL/GenBank/DDBJ whole genome shotgun (WGS) entry which is preliminary data.</text>
</comment>
<dbReference type="Gene3D" id="3.40.140.10">
    <property type="entry name" value="Cytidine Deaminase, domain 2"/>
    <property type="match status" value="1"/>
</dbReference>
<proteinExistence type="predicted"/>
<evidence type="ECO:0000313" key="2">
    <source>
        <dbReference type="Proteomes" id="UP000187134"/>
    </source>
</evidence>
<reference evidence="1 2" key="1">
    <citation type="submission" date="2016-11" db="EMBL/GenBank/DDBJ databases">
        <title>Paenibacillus species isolates.</title>
        <authorList>
            <person name="Beno S.M."/>
        </authorList>
    </citation>
    <scope>NUCLEOTIDE SEQUENCE [LARGE SCALE GENOMIC DNA]</scope>
    <source>
        <strain evidence="1 2">FSL H8-0246</strain>
    </source>
</reference>
<evidence type="ECO:0008006" key="3">
    <source>
        <dbReference type="Google" id="ProtNLM"/>
    </source>
</evidence>
<organism evidence="1 2">
    <name type="scientific">Paenibacillus amylolyticus</name>
    <dbReference type="NCBI Taxonomy" id="1451"/>
    <lineage>
        <taxon>Bacteria</taxon>
        <taxon>Bacillati</taxon>
        <taxon>Bacillota</taxon>
        <taxon>Bacilli</taxon>
        <taxon>Bacillales</taxon>
        <taxon>Paenibacillaceae</taxon>
        <taxon>Paenibacillus</taxon>
    </lineage>
</organism>
<dbReference type="RefSeq" id="WP_076332502.1">
    <property type="nucleotide sequence ID" value="NZ_MRTJ01000006.1"/>
</dbReference>
<protein>
    <recommendedName>
        <fullName evidence="3">JAB domain-containing protein</fullName>
    </recommendedName>
</protein>
<dbReference type="AlphaFoldDB" id="A0A1R1BSZ4"/>